<gene>
    <name evidence="5" type="ORF">EXIGLDRAFT_762211</name>
</gene>
<evidence type="ECO:0000256" key="4">
    <source>
        <dbReference type="SAM" id="MobiDB-lite"/>
    </source>
</evidence>
<dbReference type="InterPro" id="IPR008991">
    <property type="entry name" value="Translation_prot_SH3-like_sf"/>
</dbReference>
<sequence length="192" mass="21008">MSIVHAVELGNANDGQLSVAAHRVARLGDDRGLGHIERRVRVPERDHRLPGAYEEAIQSSTKSTALVTVKTGVHSAHAAVGSSAATPVRARRKRCKAHFSAPPFVRRQIISFALFQESRQRYNARSIPTRKDDEVSQGQDNSNGTTTSLGIHPSNVVITSLKLDEDCTAILDRKDRKKTLRAVCEQGCHVLA</sequence>
<keyword evidence="3" id="KW-0687">Ribonucleoprotein</keyword>
<evidence type="ECO:0000313" key="6">
    <source>
        <dbReference type="Proteomes" id="UP000077266"/>
    </source>
</evidence>
<dbReference type="Proteomes" id="UP000077266">
    <property type="component" value="Unassembled WGS sequence"/>
</dbReference>
<dbReference type="GO" id="GO:0015934">
    <property type="term" value="C:large ribosomal subunit"/>
    <property type="evidence" value="ECO:0007669"/>
    <property type="project" value="InterPro"/>
</dbReference>
<dbReference type="InterPro" id="IPR014722">
    <property type="entry name" value="Rib_uL2_dom2"/>
</dbReference>
<evidence type="ECO:0000256" key="2">
    <source>
        <dbReference type="ARBA" id="ARBA00022980"/>
    </source>
</evidence>
<dbReference type="SUPFAM" id="SSF50104">
    <property type="entry name" value="Translation proteins SH3-like domain"/>
    <property type="match status" value="1"/>
</dbReference>
<keyword evidence="6" id="KW-1185">Reference proteome</keyword>
<dbReference type="AlphaFoldDB" id="A0A165MXT1"/>
<keyword evidence="2" id="KW-0689">Ribosomal protein</keyword>
<evidence type="ECO:0000256" key="3">
    <source>
        <dbReference type="ARBA" id="ARBA00023274"/>
    </source>
</evidence>
<dbReference type="InParanoid" id="A0A165MXT1"/>
<dbReference type="EMBL" id="KV425905">
    <property type="protein sequence ID" value="KZV99917.1"/>
    <property type="molecule type" value="Genomic_DNA"/>
</dbReference>
<dbReference type="Gene3D" id="2.30.30.30">
    <property type="match status" value="2"/>
</dbReference>
<dbReference type="GO" id="GO:0006412">
    <property type="term" value="P:translation"/>
    <property type="evidence" value="ECO:0007669"/>
    <property type="project" value="InterPro"/>
</dbReference>
<dbReference type="InterPro" id="IPR005756">
    <property type="entry name" value="Ribosomal_uL24_euk/arc"/>
</dbReference>
<feature type="compositionally biased region" description="Polar residues" evidence="4">
    <location>
        <begin position="136"/>
        <end position="149"/>
    </location>
</feature>
<evidence type="ECO:0000256" key="1">
    <source>
        <dbReference type="ARBA" id="ARBA00010618"/>
    </source>
</evidence>
<name>A0A165MXT1_EXIGL</name>
<dbReference type="Pfam" id="PF16906">
    <property type="entry name" value="Ribosomal_L26"/>
    <property type="match status" value="1"/>
</dbReference>
<comment type="similarity">
    <text evidence="1">Belongs to the universal ribosomal protein uL24 family.</text>
</comment>
<reference evidence="5 6" key="1">
    <citation type="journal article" date="2016" name="Mol. Biol. Evol.">
        <title>Comparative Genomics of Early-Diverging Mushroom-Forming Fungi Provides Insights into the Origins of Lignocellulose Decay Capabilities.</title>
        <authorList>
            <person name="Nagy L.G."/>
            <person name="Riley R."/>
            <person name="Tritt A."/>
            <person name="Adam C."/>
            <person name="Daum C."/>
            <person name="Floudas D."/>
            <person name="Sun H."/>
            <person name="Yadav J.S."/>
            <person name="Pangilinan J."/>
            <person name="Larsson K.H."/>
            <person name="Matsuura K."/>
            <person name="Barry K."/>
            <person name="Labutti K."/>
            <person name="Kuo R."/>
            <person name="Ohm R.A."/>
            <person name="Bhattacharya S.S."/>
            <person name="Shirouzu T."/>
            <person name="Yoshinaga Y."/>
            <person name="Martin F.M."/>
            <person name="Grigoriev I.V."/>
            <person name="Hibbett D.S."/>
        </authorList>
    </citation>
    <scope>NUCLEOTIDE SEQUENCE [LARGE SCALE GENOMIC DNA]</scope>
    <source>
        <strain evidence="5 6">HHB12029</strain>
    </source>
</reference>
<dbReference type="STRING" id="1314781.A0A165MXT1"/>
<accession>A0A165MXT1</accession>
<feature type="region of interest" description="Disordered" evidence="4">
    <location>
        <begin position="123"/>
        <end position="150"/>
    </location>
</feature>
<dbReference type="OrthoDB" id="1688503at2759"/>
<dbReference type="PANTHER" id="PTHR11143">
    <property type="entry name" value="60S RIBOSOMAL PROTEIN L26 FAMILY MEMBER"/>
    <property type="match status" value="1"/>
</dbReference>
<evidence type="ECO:0000313" key="5">
    <source>
        <dbReference type="EMBL" id="KZV99917.1"/>
    </source>
</evidence>
<dbReference type="GO" id="GO:0003735">
    <property type="term" value="F:structural constituent of ribosome"/>
    <property type="evidence" value="ECO:0007669"/>
    <property type="project" value="InterPro"/>
</dbReference>
<protein>
    <submittedName>
        <fullName evidence="5">Uncharacterized protein</fullName>
    </submittedName>
</protein>
<organism evidence="5 6">
    <name type="scientific">Exidia glandulosa HHB12029</name>
    <dbReference type="NCBI Taxonomy" id="1314781"/>
    <lineage>
        <taxon>Eukaryota</taxon>
        <taxon>Fungi</taxon>
        <taxon>Dikarya</taxon>
        <taxon>Basidiomycota</taxon>
        <taxon>Agaricomycotina</taxon>
        <taxon>Agaricomycetes</taxon>
        <taxon>Auriculariales</taxon>
        <taxon>Exidiaceae</taxon>
        <taxon>Exidia</taxon>
    </lineage>
</organism>
<proteinExistence type="inferred from homology"/>